<name>A0A383EI31_9ZZZZ</name>
<protein>
    <submittedName>
        <fullName evidence="1">Uncharacterized protein</fullName>
    </submittedName>
</protein>
<proteinExistence type="predicted"/>
<accession>A0A383EI31</accession>
<gene>
    <name evidence="1" type="ORF">METZ01_LOCUS508947</name>
</gene>
<dbReference type="AlphaFoldDB" id="A0A383EI31"/>
<sequence length="52" mass="5732">MAGKATDTHPLMAGIRCAEINQPDWPRTLHDKQLTGFSPLVLGMSRAPSVWQ</sequence>
<organism evidence="1">
    <name type="scientific">marine metagenome</name>
    <dbReference type="NCBI Taxonomy" id="408172"/>
    <lineage>
        <taxon>unclassified sequences</taxon>
        <taxon>metagenomes</taxon>
        <taxon>ecological metagenomes</taxon>
    </lineage>
</organism>
<reference evidence="1" key="1">
    <citation type="submission" date="2018-05" db="EMBL/GenBank/DDBJ databases">
        <authorList>
            <person name="Lanie J.A."/>
            <person name="Ng W.-L."/>
            <person name="Kazmierczak K.M."/>
            <person name="Andrzejewski T.M."/>
            <person name="Davidsen T.M."/>
            <person name="Wayne K.J."/>
            <person name="Tettelin H."/>
            <person name="Glass J.I."/>
            <person name="Rusch D."/>
            <person name="Podicherti R."/>
            <person name="Tsui H.-C.T."/>
            <person name="Winkler M.E."/>
        </authorList>
    </citation>
    <scope>NUCLEOTIDE SEQUENCE</scope>
</reference>
<evidence type="ECO:0000313" key="1">
    <source>
        <dbReference type="EMBL" id="SVE56093.1"/>
    </source>
</evidence>
<dbReference type="EMBL" id="UINC01225859">
    <property type="protein sequence ID" value="SVE56093.1"/>
    <property type="molecule type" value="Genomic_DNA"/>
</dbReference>
<feature type="non-terminal residue" evidence="1">
    <location>
        <position position="52"/>
    </location>
</feature>